<dbReference type="EMBL" id="JBBNAG010000011">
    <property type="protein sequence ID" value="KAK9094919.1"/>
    <property type="molecule type" value="Genomic_DNA"/>
</dbReference>
<comment type="caution">
    <text evidence="1">The sequence shown here is derived from an EMBL/GenBank/DDBJ whole genome shotgun (WGS) entry which is preliminary data.</text>
</comment>
<reference evidence="1 2" key="1">
    <citation type="submission" date="2024-01" db="EMBL/GenBank/DDBJ databases">
        <title>Genome assemblies of Stephania.</title>
        <authorList>
            <person name="Yang L."/>
        </authorList>
    </citation>
    <scope>NUCLEOTIDE SEQUENCE [LARGE SCALE GENOMIC DNA]</scope>
    <source>
        <strain evidence="1">JXDWG</strain>
        <tissue evidence="1">Leaf</tissue>
    </source>
</reference>
<gene>
    <name evidence="1" type="ORF">Scep_026388</name>
</gene>
<dbReference type="AlphaFoldDB" id="A0AAP0HQC2"/>
<evidence type="ECO:0000313" key="1">
    <source>
        <dbReference type="EMBL" id="KAK9094919.1"/>
    </source>
</evidence>
<sequence length="212" mass="22851">MRNQHPSDDESSGLWELMEYGCGVPKSVRECESSCADRSYERINPPGGKRDLGSRFPPEVTPFPATNLQFVAEKPQPPAISFKSAAVFLLSGDRLRLHLLSGALKIGRPPSVVRIPPVVGTLRRLLVAVRRAAIAFFSPRPPPPPSPVRRLEDRAVALRGPYPPPVVGTLRRLLVVPDVPPPPPPAPPPRIAPPAGALASLPRLRCGLVPPA</sequence>
<keyword evidence="2" id="KW-1185">Reference proteome</keyword>
<dbReference type="Proteomes" id="UP001419268">
    <property type="component" value="Unassembled WGS sequence"/>
</dbReference>
<protein>
    <submittedName>
        <fullName evidence="1">Uncharacterized protein</fullName>
    </submittedName>
</protein>
<name>A0AAP0HQC2_9MAGN</name>
<evidence type="ECO:0000313" key="2">
    <source>
        <dbReference type="Proteomes" id="UP001419268"/>
    </source>
</evidence>
<proteinExistence type="predicted"/>
<accession>A0AAP0HQC2</accession>
<organism evidence="1 2">
    <name type="scientific">Stephania cephalantha</name>
    <dbReference type="NCBI Taxonomy" id="152367"/>
    <lineage>
        <taxon>Eukaryota</taxon>
        <taxon>Viridiplantae</taxon>
        <taxon>Streptophyta</taxon>
        <taxon>Embryophyta</taxon>
        <taxon>Tracheophyta</taxon>
        <taxon>Spermatophyta</taxon>
        <taxon>Magnoliopsida</taxon>
        <taxon>Ranunculales</taxon>
        <taxon>Menispermaceae</taxon>
        <taxon>Menispermoideae</taxon>
        <taxon>Cissampelideae</taxon>
        <taxon>Stephania</taxon>
    </lineage>
</organism>